<dbReference type="EMBL" id="JAVRJZ010000018">
    <property type="protein sequence ID" value="KAK2708390.1"/>
    <property type="molecule type" value="Genomic_DNA"/>
</dbReference>
<dbReference type="InterPro" id="IPR035940">
    <property type="entry name" value="CAP_sf"/>
</dbReference>
<organism evidence="3 4">
    <name type="scientific">Artemia franciscana</name>
    <name type="common">Brine shrimp</name>
    <name type="synonym">Artemia sanfranciscana</name>
    <dbReference type="NCBI Taxonomy" id="6661"/>
    <lineage>
        <taxon>Eukaryota</taxon>
        <taxon>Metazoa</taxon>
        <taxon>Ecdysozoa</taxon>
        <taxon>Arthropoda</taxon>
        <taxon>Crustacea</taxon>
        <taxon>Branchiopoda</taxon>
        <taxon>Anostraca</taxon>
        <taxon>Artemiidae</taxon>
        <taxon>Artemia</taxon>
    </lineage>
</organism>
<dbReference type="PRINTS" id="PR00837">
    <property type="entry name" value="V5TPXLIKE"/>
</dbReference>
<dbReference type="PRINTS" id="PR00838">
    <property type="entry name" value="V5ALLERGEN"/>
</dbReference>
<gene>
    <name evidence="3" type="ORF">QYM36_014111</name>
</gene>
<dbReference type="PROSITE" id="PS01009">
    <property type="entry name" value="CRISP_1"/>
    <property type="match status" value="1"/>
</dbReference>
<protein>
    <recommendedName>
        <fullName evidence="2">SCP domain-containing protein</fullName>
    </recommendedName>
</protein>
<proteinExistence type="predicted"/>
<dbReference type="SUPFAM" id="SSF57546">
    <property type="entry name" value="Crisp domain-like"/>
    <property type="match status" value="1"/>
</dbReference>
<evidence type="ECO:0000313" key="4">
    <source>
        <dbReference type="Proteomes" id="UP001187531"/>
    </source>
</evidence>
<feature type="chain" id="PRO_5041851799" description="SCP domain-containing protein" evidence="1">
    <location>
        <begin position="23"/>
        <end position="318"/>
    </location>
</feature>
<name>A0AA88L589_ARTSF</name>
<dbReference type="Gene3D" id="3.40.33.10">
    <property type="entry name" value="CAP"/>
    <property type="match status" value="1"/>
</dbReference>
<evidence type="ECO:0000313" key="3">
    <source>
        <dbReference type="EMBL" id="KAK2708390.1"/>
    </source>
</evidence>
<feature type="domain" description="SCP" evidence="2">
    <location>
        <begin position="47"/>
        <end position="200"/>
    </location>
</feature>
<dbReference type="EMBL" id="JAVRJZ010000018">
    <property type="protein sequence ID" value="KAK2708389.1"/>
    <property type="molecule type" value="Genomic_DNA"/>
</dbReference>
<accession>A0AA88L589</accession>
<comment type="caution">
    <text evidence="3">The sequence shown here is derived from an EMBL/GenBank/DDBJ whole genome shotgun (WGS) entry which is preliminary data.</text>
</comment>
<dbReference type="InterPro" id="IPR001283">
    <property type="entry name" value="CRISP-related"/>
</dbReference>
<sequence>MHSLRLSLLLLLLFFLPPDSRTWRTNRRPKVYGEKMSYSMIDPKLRSVQRKIVTIHNRLRTKVQPPASDMLAMTWHKEAAQDAQRWASKCRLLTHDSITGRWVEDYGSCGQNIFVSTHLVPWHFAIQTWDFEKHNFTYGSSKNNLFEVGHYTQLVWAATHKVGCGFARCPLKKKAKWRKNMPAFYYNYVCNYCPIGNYVERLGFPYKSGQSCGRCQSSCKANKLCTNSCQYADLWVNCRELNMKWNNWLCHTTNTPEGRERYRHCRATCSCQSKIYTRITSIKRRYSYRRRLNNSVRYRHGKRSARSRKRNVTHNGLI</sequence>
<dbReference type="Pfam" id="PF08562">
    <property type="entry name" value="Crisp"/>
    <property type="match status" value="1"/>
</dbReference>
<dbReference type="SMART" id="SM00198">
    <property type="entry name" value="SCP"/>
    <property type="match status" value="1"/>
</dbReference>
<dbReference type="Pfam" id="PF00188">
    <property type="entry name" value="CAP"/>
    <property type="match status" value="1"/>
</dbReference>
<dbReference type="GO" id="GO:0005576">
    <property type="term" value="C:extracellular region"/>
    <property type="evidence" value="ECO:0007669"/>
    <property type="project" value="InterPro"/>
</dbReference>
<evidence type="ECO:0000259" key="2">
    <source>
        <dbReference type="SMART" id="SM00198"/>
    </source>
</evidence>
<keyword evidence="1" id="KW-0732">Signal</keyword>
<dbReference type="InterPro" id="IPR014044">
    <property type="entry name" value="CAP_dom"/>
</dbReference>
<dbReference type="AlphaFoldDB" id="A0AA88L589"/>
<dbReference type="InterPro" id="IPR013871">
    <property type="entry name" value="Cysteine_rich_secretory"/>
</dbReference>
<dbReference type="PANTHER" id="PTHR10334">
    <property type="entry name" value="CYSTEINE-RICH SECRETORY PROTEIN-RELATED"/>
    <property type="match status" value="1"/>
</dbReference>
<dbReference type="InterPro" id="IPR042076">
    <property type="entry name" value="Crisp-like_dom"/>
</dbReference>
<keyword evidence="4" id="KW-1185">Reference proteome</keyword>
<feature type="signal peptide" evidence="1">
    <location>
        <begin position="1"/>
        <end position="22"/>
    </location>
</feature>
<evidence type="ECO:0000256" key="1">
    <source>
        <dbReference type="SAM" id="SignalP"/>
    </source>
</evidence>
<dbReference type="InterPro" id="IPR018244">
    <property type="entry name" value="Allrgn_V5/Tpx1_CS"/>
</dbReference>
<dbReference type="SUPFAM" id="SSF55797">
    <property type="entry name" value="PR-1-like"/>
    <property type="match status" value="1"/>
</dbReference>
<reference evidence="3" key="1">
    <citation type="submission" date="2023-07" db="EMBL/GenBank/DDBJ databases">
        <title>Chromosome-level genome assembly of Artemia franciscana.</title>
        <authorList>
            <person name="Jo E."/>
        </authorList>
    </citation>
    <scope>NUCLEOTIDE SEQUENCE</scope>
    <source>
        <tissue evidence="3">Whole body</tissue>
    </source>
</reference>
<dbReference type="InterPro" id="IPR002413">
    <property type="entry name" value="V5_allergen-like"/>
</dbReference>
<dbReference type="Proteomes" id="UP001187531">
    <property type="component" value="Unassembled WGS sequence"/>
</dbReference>
<dbReference type="Gene3D" id="1.10.10.740">
    <property type="entry name" value="Crisp domain"/>
    <property type="match status" value="1"/>
</dbReference>